<dbReference type="InterPro" id="IPR008756">
    <property type="entry name" value="Peptidase_M56"/>
</dbReference>
<keyword evidence="5" id="KW-1185">Reference proteome</keyword>
<name>A0ABV2T0U6_9BACT</name>
<keyword evidence="2" id="KW-0472">Membrane</keyword>
<keyword evidence="2" id="KW-0812">Transmembrane</keyword>
<dbReference type="Proteomes" id="UP001549749">
    <property type="component" value="Unassembled WGS sequence"/>
</dbReference>
<gene>
    <name evidence="4" type="ORF">ABR189_02580</name>
</gene>
<feature type="transmembrane region" description="Helical" evidence="2">
    <location>
        <begin position="119"/>
        <end position="139"/>
    </location>
</feature>
<evidence type="ECO:0000313" key="4">
    <source>
        <dbReference type="EMBL" id="MET6996232.1"/>
    </source>
</evidence>
<reference evidence="4 5" key="1">
    <citation type="submission" date="2024-06" db="EMBL/GenBank/DDBJ databases">
        <title>Chitinophaga defluvii sp. nov., isolated from municipal sewage.</title>
        <authorList>
            <person name="Zhang L."/>
        </authorList>
    </citation>
    <scope>NUCLEOTIDE SEQUENCE [LARGE SCALE GENOMIC DNA]</scope>
    <source>
        <strain evidence="4 5">H8</strain>
    </source>
</reference>
<keyword evidence="1" id="KW-0175">Coiled coil</keyword>
<feature type="transmembrane region" description="Helical" evidence="2">
    <location>
        <begin position="321"/>
        <end position="341"/>
    </location>
</feature>
<organism evidence="4 5">
    <name type="scientific">Chitinophaga defluvii</name>
    <dbReference type="NCBI Taxonomy" id="3163343"/>
    <lineage>
        <taxon>Bacteria</taxon>
        <taxon>Pseudomonadati</taxon>
        <taxon>Bacteroidota</taxon>
        <taxon>Chitinophagia</taxon>
        <taxon>Chitinophagales</taxon>
        <taxon>Chitinophagaceae</taxon>
        <taxon>Chitinophaga</taxon>
    </lineage>
</organism>
<evidence type="ECO:0000259" key="3">
    <source>
        <dbReference type="Pfam" id="PF05569"/>
    </source>
</evidence>
<accession>A0ABV2T0U6</accession>
<evidence type="ECO:0000313" key="5">
    <source>
        <dbReference type="Proteomes" id="UP001549749"/>
    </source>
</evidence>
<feature type="domain" description="Peptidase M56" evidence="3">
    <location>
        <begin position="116"/>
        <end position="310"/>
    </location>
</feature>
<feature type="coiled-coil region" evidence="1">
    <location>
        <begin position="436"/>
        <end position="470"/>
    </location>
</feature>
<feature type="transmembrane region" description="Helical" evidence="2">
    <location>
        <begin position="14"/>
        <end position="37"/>
    </location>
</feature>
<dbReference type="PANTHER" id="PTHR34978:SF3">
    <property type="entry name" value="SLR0241 PROTEIN"/>
    <property type="match status" value="1"/>
</dbReference>
<feature type="transmembrane region" description="Helical" evidence="2">
    <location>
        <begin position="184"/>
        <end position="203"/>
    </location>
</feature>
<dbReference type="EMBL" id="JBEXAC010000001">
    <property type="protein sequence ID" value="MET6996232.1"/>
    <property type="molecule type" value="Genomic_DNA"/>
</dbReference>
<feature type="transmembrane region" description="Helical" evidence="2">
    <location>
        <begin position="228"/>
        <end position="250"/>
    </location>
</feature>
<keyword evidence="2" id="KW-1133">Transmembrane helix</keyword>
<dbReference type="PANTHER" id="PTHR34978">
    <property type="entry name" value="POSSIBLE SENSOR-TRANSDUCER PROTEIN BLAR"/>
    <property type="match status" value="1"/>
</dbReference>
<protein>
    <submittedName>
        <fullName evidence="4">M56 family metallopeptidase</fullName>
    </submittedName>
</protein>
<dbReference type="Pfam" id="PF05569">
    <property type="entry name" value="Peptidase_M56"/>
    <property type="match status" value="1"/>
</dbReference>
<feature type="transmembrane region" description="Helical" evidence="2">
    <location>
        <begin position="49"/>
        <end position="71"/>
    </location>
</feature>
<dbReference type="Gene3D" id="3.30.2010.10">
    <property type="entry name" value="Metalloproteases ('zincins'), catalytic domain"/>
    <property type="match status" value="1"/>
</dbReference>
<comment type="caution">
    <text evidence="4">The sequence shown here is derived from an EMBL/GenBank/DDBJ whole genome shotgun (WGS) entry which is preliminary data.</text>
</comment>
<dbReference type="CDD" id="cd07341">
    <property type="entry name" value="M56_BlaR1_MecR1_like"/>
    <property type="match status" value="1"/>
</dbReference>
<evidence type="ECO:0000256" key="1">
    <source>
        <dbReference type="SAM" id="Coils"/>
    </source>
</evidence>
<proteinExistence type="predicted"/>
<dbReference type="RefSeq" id="WP_354658879.1">
    <property type="nucleotide sequence ID" value="NZ_JBEXAC010000001.1"/>
</dbReference>
<sequence>MTPLFPFTADLIRAFGWTIIHSVWQAFFVYACLRIVLTLWPMANARIKYNLSFLSLAGIFTWFIITLYQQIAAVQHTAIPLSATEFQLLTSSAAWQPAPTVYQNEAELVGLFPNLEMCFPILVALYIAGISIMIIKLVIDVHQLRQIRKKQVVPIDALWEKHLAQLTKQLGIPRKVRLMVSKSLQVPVMIGFLKPLILLPMAMVNNMNEDQLEAILLHELAHIKRNDYLLNIFQSIAETILFFNPFIWWISKNIRQEREHCCDDVVIASSVQPLHYARALVALEEHRLNSNPLAMAAADNKQYLFYRIKRIMEMKTKNLNYSQKILAVLIIATGLISIAWLNPAHQKDNCLPQQTPTQETLLISQPITTPAPVIGIMSVIPNVQAEPLAFKTIATPPAAILPVPKIPAIHNVIAPVPPIPQDTIPPATEKSPVAPSNEDEQKLAAAREKMRQAQNQMREAEETMREINWKNIREAQQEAMKNIDWEKMSKAQQEAMKNIDWKKMSKAQQEAMKNIDWKKMNKDIALAMQNIDWKEISKAQQEAMKNIDWKKIQRDVQAAQQNVNWDELRTNVKEGMKQAKAGVEQAQKERLIILKELQDTQREMRKSLTESTTLQQGKAERDNYQQFINKMAADKLLDTNQPFIIEKKNNDLYINGIMQLPSVTEKYSKYLNKTQKMTIRGENNNLEINIDNN</sequence>
<evidence type="ECO:0000256" key="2">
    <source>
        <dbReference type="SAM" id="Phobius"/>
    </source>
</evidence>
<dbReference type="InterPro" id="IPR052173">
    <property type="entry name" value="Beta-lactam_resp_regulator"/>
</dbReference>